<dbReference type="EMBL" id="CP007129">
    <property type="protein sequence ID" value="AHG92172.1"/>
    <property type="molecule type" value="Genomic_DNA"/>
</dbReference>
<evidence type="ECO:0000256" key="1">
    <source>
        <dbReference type="SAM" id="MobiDB-lite"/>
    </source>
</evidence>
<dbReference type="KEGG" id="gba:J421_4637"/>
<dbReference type="KEGG" id="gba:J421_4569"/>
<reference evidence="3" key="1">
    <citation type="submission" date="2013-12" db="EMBL/GenBank/DDBJ databases">
        <authorList>
            <person name="DeBruyn J.M."/>
            <person name="Radosevich M."/>
            <person name="Wommack K.Eric."/>
            <person name="Polson S."/>
            <person name="Hauser L.J."/>
            <person name="Fawaz M.N."/>
            <person name="Korlach J."/>
            <person name="Tsai Y.-C."/>
        </authorList>
    </citation>
    <scope>NUCLEOTIDE SEQUENCE</scope>
    <source>
        <strain evidence="3">KBS708</strain>
        <plasmid evidence="3">1</plasmid>
    </source>
</reference>
<sequence length="121" mass="13863">MLRVEGGRTTELLQRGVFVAPYTVRGRLVLLAIDHTGALRAQRPVPPEWPLGRAMGALEAWLDLKHPVPQLKLVPDRPQPPAPSPVDPRDYMTRVQELLNNRRKRRGMLPPMPHFRELDNR</sequence>
<proteinExistence type="predicted"/>
<evidence type="ECO:0000313" key="2">
    <source>
        <dbReference type="EMBL" id="AHG92104.1"/>
    </source>
</evidence>
<keyword evidence="4" id="KW-1185">Reference proteome</keyword>
<dbReference type="HOGENOM" id="CLU_2034712_0_0_0"/>
<evidence type="ECO:0000313" key="3">
    <source>
        <dbReference type="EMBL" id="AHG92172.1"/>
    </source>
</evidence>
<dbReference type="InParanoid" id="W0RNV5"/>
<reference evidence="3 4" key="2">
    <citation type="journal article" date="2014" name="Genome Announc.">
        <title>Genome Sequence and Methylome of Soil Bacterium Gemmatirosa kalamazoonensis KBS708T, a Member of the Rarely Cultivated Gemmatimonadetes Phylum.</title>
        <authorList>
            <person name="Debruyn J.M."/>
            <person name="Radosevich M."/>
            <person name="Wommack K.E."/>
            <person name="Polson S.W."/>
            <person name="Hauser L.J."/>
            <person name="Fawaz M.N."/>
            <person name="Korlach J."/>
            <person name="Tsai Y.C."/>
        </authorList>
    </citation>
    <scope>NUCLEOTIDE SEQUENCE [LARGE SCALE GENOMIC DNA]</scope>
    <source>
        <strain evidence="3 4">KBS708</strain>
        <plasmid evidence="3">1</plasmid>
        <plasmid evidence="4">Plasmid 1</plasmid>
    </source>
</reference>
<accession>W0RNV5</accession>
<geneLocation type="plasmid" evidence="3 4">
    <name>1</name>
</geneLocation>
<keyword evidence="3" id="KW-0614">Plasmid</keyword>
<feature type="compositionally biased region" description="Pro residues" evidence="1">
    <location>
        <begin position="77"/>
        <end position="86"/>
    </location>
</feature>
<dbReference type="AlphaFoldDB" id="W0RNV5"/>
<dbReference type="EMBL" id="CP007129">
    <property type="protein sequence ID" value="AHG92104.1"/>
    <property type="molecule type" value="Genomic_DNA"/>
</dbReference>
<organism evidence="3 4">
    <name type="scientific">Gemmatirosa kalamazoonensis</name>
    <dbReference type="NCBI Taxonomy" id="861299"/>
    <lineage>
        <taxon>Bacteria</taxon>
        <taxon>Pseudomonadati</taxon>
        <taxon>Gemmatimonadota</taxon>
        <taxon>Gemmatimonadia</taxon>
        <taxon>Gemmatimonadales</taxon>
        <taxon>Gemmatimonadaceae</taxon>
        <taxon>Gemmatirosa</taxon>
    </lineage>
</organism>
<protein>
    <submittedName>
        <fullName evidence="3">Uncharacterized protein</fullName>
    </submittedName>
</protein>
<gene>
    <name evidence="2" type="ORF">J421_4569</name>
    <name evidence="3" type="ORF">J421_4637</name>
</gene>
<dbReference type="RefSeq" id="WP_148306496.1">
    <property type="nucleotide sequence ID" value="NZ_CP007129.1"/>
</dbReference>
<feature type="region of interest" description="Disordered" evidence="1">
    <location>
        <begin position="71"/>
        <end position="121"/>
    </location>
</feature>
<dbReference type="Proteomes" id="UP000019151">
    <property type="component" value="Plasmid 1"/>
</dbReference>
<evidence type="ECO:0000313" key="4">
    <source>
        <dbReference type="Proteomes" id="UP000019151"/>
    </source>
</evidence>
<name>W0RNV5_9BACT</name>